<keyword evidence="1" id="KW-0175">Coiled coil</keyword>
<protein>
    <recommendedName>
        <fullName evidence="4">ATP-binding protein</fullName>
    </recommendedName>
</protein>
<evidence type="ECO:0000313" key="3">
    <source>
        <dbReference type="Proteomes" id="UP000006663"/>
    </source>
</evidence>
<dbReference type="HOGENOM" id="CLU_003627_0_0_2"/>
<keyword evidence="3" id="KW-1185">Reference proteome</keyword>
<evidence type="ECO:0008006" key="4">
    <source>
        <dbReference type="Google" id="ProtNLM"/>
    </source>
</evidence>
<dbReference type="EMBL" id="CP001690">
    <property type="protein sequence ID" value="ADQ66301.1"/>
    <property type="molecule type" value="Genomic_DNA"/>
</dbReference>
<dbReference type="KEGG" id="hbo:Hbor_07030"/>
<dbReference type="Proteomes" id="UP000006663">
    <property type="component" value="Chromosome"/>
</dbReference>
<name>E4NN71_HALBP</name>
<reference evidence="2 3" key="1">
    <citation type="journal article" date="2009" name="Stand. Genomic Sci.">
        <title>Complete genome sequence of Halogeometricum borinquense type strain (PR3).</title>
        <authorList>
            <person name="Malfatti S."/>
            <person name="Tindall B.J."/>
            <person name="Schneider S."/>
            <person name="Fahnrich R."/>
            <person name="Lapidus A."/>
            <person name="Labuttii K."/>
            <person name="Copeland A."/>
            <person name="Glavina Del Rio T."/>
            <person name="Nolan M."/>
            <person name="Chen F."/>
            <person name="Lucas S."/>
            <person name="Tice H."/>
            <person name="Cheng J.F."/>
            <person name="Bruce D."/>
            <person name="Goodwin L."/>
            <person name="Pitluck S."/>
            <person name="Anderson I."/>
            <person name="Pati A."/>
            <person name="Ivanova N."/>
            <person name="Mavromatis K."/>
            <person name="Chen A."/>
            <person name="Palaniappan K."/>
            <person name="D'haeseleer P."/>
            <person name="Goker M."/>
            <person name="Bristow J."/>
            <person name="Eisen J.A."/>
            <person name="Markowitz V."/>
            <person name="Hugenholtz P."/>
            <person name="Kyrpides N.C."/>
            <person name="Klenk H.P."/>
            <person name="Chain P."/>
        </authorList>
    </citation>
    <scope>NUCLEOTIDE SEQUENCE [LARGE SCALE GENOMIC DNA]</scope>
    <source>
        <strain evidence="3">ATCC 700274 / DSM 11551 / JCM 10706 / KCTC 4070 / PR3</strain>
    </source>
</reference>
<organism evidence="2 3">
    <name type="scientific">Halogeometricum borinquense (strain ATCC 700274 / DSM 11551 / JCM 10706 / KCTC 4070 / PR3)</name>
    <dbReference type="NCBI Taxonomy" id="469382"/>
    <lineage>
        <taxon>Archaea</taxon>
        <taxon>Methanobacteriati</taxon>
        <taxon>Methanobacteriota</taxon>
        <taxon>Stenosarchaea group</taxon>
        <taxon>Halobacteria</taxon>
        <taxon>Halobacteriales</taxon>
        <taxon>Haloferacaceae</taxon>
        <taxon>Halogeometricum</taxon>
    </lineage>
</organism>
<sequence>MSISINFNNIRPVETSRRKGFEELCSQIAHQFEDISGSWKYTRIGDPDAGIECKWESPEGDVWGWQAKYVDRIDNSSLSQVDRSVKKALDTYPGLTKYFVCVPCDRPHSPRKGVKTALEKYNDRKEKWERWADERDMDVEFVFWGQSRLLELLSKEKHKGRLYFWFNTNQLTGSKLRSELEETISNASERYTPELHVDIKASDIFEPLGRTPAFVGDVKDRLDALSEEASSLFTQRSIEVLKQADEESFHELHDAIEQIPVLLQDIEQVDTDIPIQELVDTLEQAEQAISSLEPELRTLKEQAEEEQDSVGTTEKHTLNRFRQVQSEVYSFQRYVQSKDLQVAQDPALKLLGEAGMGKTHLLCNVAKDRIEEGYPTVLLLGENFYNRNIWTQIIERFGLTCGTEEFLGALDSLGESRGVRSLIMIDALNESSDPRMWSRQLPGVLRKLENYPHIGICVSCRTGYENRVFESTEDDLIETRHYGFREVEYEAVRKFFDAHGIDHSSIPVLKQEFQVPLFLKLFCENLERQGKSRVSHGPEGISQIFEGYIDGVHERLWRELQYDPSDNKVRTAVEALAREMAEEGGGTKRLPKDKAKQIVNDFLPGRRYPESLYRHILSEGVISEVVQFDEDAGEAVRFSYDKFADHMLAQQYLDLYVDGDFRDALSDSDELQEVFDDPFRYSGLIQALSIHLPEQHNVEIFDFIDSEAILIPFIKSLGWRDPQTLIDSNGDISQEVTDYLWSEIGELDELYELWRVLLTLATSSEHPLNTEYLHGILMEYGVRGRDHDWSRFLHEEFGEDTSEVFRLVNWGFSLENNPIESIELKRLISVTLSWFLCCPNRFLRDRSTKAIVNVVGSDLEIYIDLIERFRGVNDPYILERVYAAAYGGVLRNRTENSVTDIADTVFELEFEDGDPTPHILTRDYARGIIELANDKSDTYSVDLDKIRPPYDSSFSIGIPSPDELRDQVTERLEDADTDLESKFWIGLVGSDFEGGGFSDFARYVVGTNSDSTHVHGYDISGDEALRWITKRVFDLGWHPDSFGEFDQCVNWRLRAGRGTRKPEKFSKKYQWIAYYEFVAWITDDCEFTDSITDTPYSGPWTNWDRNIDPSVLNPEPESDLSIDQVPNYSLRIGDVGTEGWVSDDQEFPEIPNLLEISIDEESWLPLHGTYNWGEKESQESDAERKIVFWIDSVIVDAEDKSELLAWVRQNWVSSDSIQSGLVRLATLTQVFRGEYPWHPVVDDWLEDAGQAIRGSPVDTEKTIIDLHWEAEYDCSIDESYGMFVPSPYLSELLEMEWVVGEKMFMNQSTNPVRIADVSESDGLLDRVNSLTMIGGDSNLLQELTQTGLSIVWLVQGEKRISTGTISGNEFGKSQIRGVYSLNEDGEFTGEIESDFHAWD</sequence>
<feature type="coiled-coil region" evidence="1">
    <location>
        <begin position="275"/>
        <end position="302"/>
    </location>
</feature>
<accession>E4NN71</accession>
<evidence type="ECO:0000256" key="1">
    <source>
        <dbReference type="SAM" id="Coils"/>
    </source>
</evidence>
<evidence type="ECO:0000313" key="2">
    <source>
        <dbReference type="EMBL" id="ADQ66301.1"/>
    </source>
</evidence>
<gene>
    <name evidence="2" type="ordered locus">Hbor_07030</name>
</gene>
<proteinExistence type="predicted"/>
<dbReference type="GeneID" id="9992523"/>
<dbReference type="OrthoDB" id="359555at2157"/>
<dbReference type="RefSeq" id="WP_013440480.1">
    <property type="nucleotide sequence ID" value="NC_014729.1"/>
</dbReference>
<dbReference type="STRING" id="469382.Hbor_07030"/>